<evidence type="ECO:0000256" key="10">
    <source>
        <dbReference type="ARBA" id="ARBA00022990"/>
    </source>
</evidence>
<dbReference type="RefSeq" id="XP_038859468.1">
    <property type="nucleotide sequence ID" value="XM_039003540.1"/>
</dbReference>
<feature type="repeat" description="Solcar" evidence="17">
    <location>
        <begin position="426"/>
        <end position="510"/>
    </location>
</feature>
<keyword evidence="8" id="KW-0106">Calcium</keyword>
<dbReference type="PROSITE" id="PS00018">
    <property type="entry name" value="EF_HAND_1"/>
    <property type="match status" value="1"/>
</dbReference>
<dbReference type="Gene3D" id="1.50.40.10">
    <property type="entry name" value="Mitochondrial carrier domain"/>
    <property type="match status" value="1"/>
</dbReference>
<evidence type="ECO:0000256" key="2">
    <source>
        <dbReference type="ARBA" id="ARBA00006375"/>
    </source>
</evidence>
<dbReference type="PANTHER" id="PTHR45678:SF7">
    <property type="entry name" value="ELECTROGENIC ASPARTATE_GLUTAMATE ANTIPORTER SLC25A12, MITOCHONDRIAL"/>
    <property type="match status" value="1"/>
</dbReference>
<dbReference type="InterPro" id="IPR023395">
    <property type="entry name" value="MCP_dom_sf"/>
</dbReference>
<keyword evidence="12 17" id="KW-0472">Membrane</keyword>
<feature type="domain" description="EF-hand" evidence="18">
    <location>
        <begin position="87"/>
        <end position="122"/>
    </location>
</feature>
<dbReference type="Pfam" id="PF13202">
    <property type="entry name" value="EF-hand_5"/>
    <property type="match status" value="1"/>
</dbReference>
<dbReference type="KEGG" id="snh:120055650"/>
<dbReference type="GO" id="GO:0005509">
    <property type="term" value="F:calcium ion binding"/>
    <property type="evidence" value="ECO:0007669"/>
    <property type="project" value="InterPro"/>
</dbReference>
<dbReference type="InterPro" id="IPR002048">
    <property type="entry name" value="EF_hand_dom"/>
</dbReference>
<dbReference type="FunFam" id="1.50.40.10:FF:000004">
    <property type="entry name" value="Calcium-binding mitochondrial carrier protein Aralar1"/>
    <property type="match status" value="1"/>
</dbReference>
<keyword evidence="11" id="KW-0496">Mitochondrion</keyword>
<name>A0A8U1EN48_SALNM</name>
<dbReference type="InterPro" id="IPR002067">
    <property type="entry name" value="MCP"/>
</dbReference>
<keyword evidence="5" id="KW-0479">Metal-binding</keyword>
<evidence type="ECO:0000256" key="4">
    <source>
        <dbReference type="ARBA" id="ARBA00022692"/>
    </source>
</evidence>
<feature type="domain" description="EF-hand" evidence="18">
    <location>
        <begin position="158"/>
        <end position="193"/>
    </location>
</feature>
<reference evidence="20" key="1">
    <citation type="submission" date="2025-08" db="UniProtKB">
        <authorList>
            <consortium name="RefSeq"/>
        </authorList>
    </citation>
    <scope>IDENTIFICATION</scope>
    <source>
        <tissue evidence="20">White muscle</tissue>
    </source>
</reference>
<evidence type="ECO:0000256" key="17">
    <source>
        <dbReference type="PROSITE-ProRule" id="PRU00282"/>
    </source>
</evidence>
<dbReference type="GO" id="GO:0005743">
    <property type="term" value="C:mitochondrial inner membrane"/>
    <property type="evidence" value="ECO:0007669"/>
    <property type="project" value="UniProtKB-SubCell"/>
</dbReference>
<dbReference type="SMART" id="SM00054">
    <property type="entry name" value="EFh"/>
    <property type="match status" value="3"/>
</dbReference>
<dbReference type="FunFam" id="1.10.238.10:FF:000064">
    <property type="entry name" value="calcium-binding mitochondrial carrier protein Aralar1 isoform X1"/>
    <property type="match status" value="1"/>
</dbReference>
<evidence type="ECO:0000256" key="6">
    <source>
        <dbReference type="ARBA" id="ARBA00022737"/>
    </source>
</evidence>
<keyword evidence="7" id="KW-0999">Mitochondrion inner membrane</keyword>
<comment type="subcellular location">
    <subcellularLocation>
        <location evidence="1">Mitochondrion inner membrane</location>
        <topology evidence="1">Multi-pass membrane protein</topology>
    </subcellularLocation>
</comment>
<dbReference type="GO" id="GO:0005313">
    <property type="term" value="F:L-glutamate transmembrane transporter activity"/>
    <property type="evidence" value="ECO:0007669"/>
    <property type="project" value="TreeGrafter"/>
</dbReference>
<evidence type="ECO:0000256" key="7">
    <source>
        <dbReference type="ARBA" id="ARBA00022792"/>
    </source>
</evidence>
<comment type="subunit">
    <text evidence="14">Homodimer (via N-terminus).</text>
</comment>
<dbReference type="PROSITE" id="PS50920">
    <property type="entry name" value="SOLCAR"/>
    <property type="match status" value="3"/>
</dbReference>
<evidence type="ECO:0000256" key="11">
    <source>
        <dbReference type="ARBA" id="ARBA00023128"/>
    </source>
</evidence>
<sequence>MAVKVQSTKRADPSELKVIFLKHASVVDADGEKLMTPGDFVQKYLGLHTQIHHNPKTVQLIAGVADTTKDGLISFQEFLAFESVLCVPDALFIVAFQLFDKTGTGDISFENVRDIFSQTTVHHHIPFNWDCEFIRLHFGHDRKKRLSYLEFTQFLQELQLEHARQAFAQKDKNKSGTISAMDFSDIMATIRHHVLTPFVEENLVSAAGGSTSHMVSFSYFNAFNSLLNNMELIRKIYSTLAGTRKDTLVTKEEFIFAANKFGQISPMEIDILYQLSGLHSHSGRLNVSDIERIAPLEEGALPYHLAEIQKQQSQGDGSRSVLLQVAESAYRFSLGSIAGATGATAVYPIDLVKTRMQNQRSTGSFVGELMYKNSFDCAKKVLRYEGFFGFYRGLLPQLIGVAPEKAIKLTVNDFVRDKFTGKGDTIPFAAEVLAGACAGGSQVVFTNPLEIVKIRLQVAGEITTGPRISALSVIRDLGLFGLYKGAKACFLRDIPFSAIFFPVYAHTKAQFADEQGRLGALQLLAAGAIGGIPAASLVTPADVIKTRLQVAARAGQTTYTGVTDCFRKIMHEEGFRALWKGAGARMCRSSPQFGVTLVTYELLQRWLNVDFGGHRPSGSEPTPKSRISELPPVSADHVGGYRLATATFAGVENKFGLHLPKFKSSGVVSIHHDTPSASPQEEAAAP</sequence>
<dbReference type="AlphaFoldDB" id="A0A8U1EN48"/>
<evidence type="ECO:0000256" key="1">
    <source>
        <dbReference type="ARBA" id="ARBA00004448"/>
    </source>
</evidence>
<evidence type="ECO:0000256" key="15">
    <source>
        <dbReference type="ARBA" id="ARBA00047487"/>
    </source>
</evidence>
<keyword evidence="9" id="KW-1133">Transmembrane helix</keyword>
<comment type="similarity">
    <text evidence="2">Belongs to the mitochondrial carrier (TC 2.A.29) family.</text>
</comment>
<accession>A0A8U1EN48</accession>
<dbReference type="InterPro" id="IPR011992">
    <property type="entry name" value="EF-hand-dom_pair"/>
</dbReference>
<dbReference type="PROSITE" id="PS50222">
    <property type="entry name" value="EF_HAND_2"/>
    <property type="match status" value="2"/>
</dbReference>
<evidence type="ECO:0000256" key="14">
    <source>
        <dbReference type="ARBA" id="ARBA00038674"/>
    </source>
</evidence>
<evidence type="ECO:0000256" key="3">
    <source>
        <dbReference type="ARBA" id="ARBA00022448"/>
    </source>
</evidence>
<keyword evidence="3" id="KW-0813">Transport</keyword>
<protein>
    <submittedName>
        <fullName evidence="20">Calcium-binding mitochondrial carrier protein Aralar1-like</fullName>
    </submittedName>
</protein>
<comment type="catalytic activity">
    <reaction evidence="13">
        <text>3-sulfino-L-alanine(out) + L-aspartate(in) = 3-sulfino-L-alanine(in) + L-aspartate(out)</text>
        <dbReference type="Rhea" id="RHEA:70975"/>
        <dbReference type="ChEBI" id="CHEBI:29991"/>
        <dbReference type="ChEBI" id="CHEBI:61085"/>
    </reaction>
</comment>
<evidence type="ECO:0000256" key="9">
    <source>
        <dbReference type="ARBA" id="ARBA00022989"/>
    </source>
</evidence>
<evidence type="ECO:0000256" key="16">
    <source>
        <dbReference type="ARBA" id="ARBA00048652"/>
    </source>
</evidence>
<dbReference type="SUPFAM" id="SSF47473">
    <property type="entry name" value="EF-hand"/>
    <property type="match status" value="2"/>
</dbReference>
<feature type="repeat" description="Solcar" evidence="17">
    <location>
        <begin position="518"/>
        <end position="606"/>
    </location>
</feature>
<dbReference type="Gene3D" id="1.10.238.10">
    <property type="entry name" value="EF-hand"/>
    <property type="match status" value="2"/>
</dbReference>
<dbReference type="PRINTS" id="PR00926">
    <property type="entry name" value="MITOCARRIER"/>
</dbReference>
<dbReference type="InterPro" id="IPR051028">
    <property type="entry name" value="Mito_Solute_Carrier"/>
</dbReference>
<evidence type="ECO:0000313" key="19">
    <source>
        <dbReference type="Proteomes" id="UP000808372"/>
    </source>
</evidence>
<evidence type="ECO:0000256" key="12">
    <source>
        <dbReference type="ARBA" id="ARBA00023136"/>
    </source>
</evidence>
<gene>
    <name evidence="20" type="primary">LOC120055650</name>
</gene>
<keyword evidence="19" id="KW-1185">Reference proteome</keyword>
<comment type="catalytic activity">
    <reaction evidence="16">
        <text>3-sulfino-L-alanine(out) + L-glutamate(in) + H(+)(in) = 3-sulfino-L-alanine(in) + L-glutamate(out) + H(+)(out)</text>
        <dbReference type="Rhea" id="RHEA:70967"/>
        <dbReference type="ChEBI" id="CHEBI:15378"/>
        <dbReference type="ChEBI" id="CHEBI:29985"/>
        <dbReference type="ChEBI" id="CHEBI:61085"/>
    </reaction>
</comment>
<feature type="repeat" description="Solcar" evidence="17">
    <location>
        <begin position="326"/>
        <end position="418"/>
    </location>
</feature>
<dbReference type="PANTHER" id="PTHR45678">
    <property type="entry name" value="MITOCHONDRIAL 2-OXODICARBOXYLATE CARRIER 1-RELATED"/>
    <property type="match status" value="1"/>
</dbReference>
<organism evidence="19 20">
    <name type="scientific">Salvelinus namaycush</name>
    <name type="common">Lake trout</name>
    <name type="synonym">Salmo namaycush</name>
    <dbReference type="NCBI Taxonomy" id="8040"/>
    <lineage>
        <taxon>Eukaryota</taxon>
        <taxon>Metazoa</taxon>
        <taxon>Chordata</taxon>
        <taxon>Craniata</taxon>
        <taxon>Vertebrata</taxon>
        <taxon>Euteleostomi</taxon>
        <taxon>Actinopterygii</taxon>
        <taxon>Neopterygii</taxon>
        <taxon>Teleostei</taxon>
        <taxon>Protacanthopterygii</taxon>
        <taxon>Salmoniformes</taxon>
        <taxon>Salmonidae</taxon>
        <taxon>Salmoninae</taxon>
        <taxon>Salvelinus</taxon>
    </lineage>
</organism>
<keyword evidence="6" id="KW-0677">Repeat</keyword>
<dbReference type="InterPro" id="IPR018247">
    <property type="entry name" value="EF_Hand_1_Ca_BS"/>
</dbReference>
<evidence type="ECO:0000256" key="8">
    <source>
        <dbReference type="ARBA" id="ARBA00022837"/>
    </source>
</evidence>
<dbReference type="Pfam" id="PF00153">
    <property type="entry name" value="Mito_carr"/>
    <property type="match status" value="3"/>
</dbReference>
<dbReference type="Proteomes" id="UP000808372">
    <property type="component" value="Chromosome 11"/>
</dbReference>
<evidence type="ECO:0000313" key="20">
    <source>
        <dbReference type="RefSeq" id="XP_038859468.1"/>
    </source>
</evidence>
<dbReference type="SUPFAM" id="SSF103506">
    <property type="entry name" value="Mitochondrial carrier"/>
    <property type="match status" value="1"/>
</dbReference>
<dbReference type="InterPro" id="IPR018108">
    <property type="entry name" value="MCP_transmembrane"/>
</dbReference>
<dbReference type="GO" id="GO:0043490">
    <property type="term" value="P:malate-aspartate shuttle"/>
    <property type="evidence" value="ECO:0007669"/>
    <property type="project" value="TreeGrafter"/>
</dbReference>
<evidence type="ECO:0000259" key="18">
    <source>
        <dbReference type="PROSITE" id="PS50222"/>
    </source>
</evidence>
<keyword evidence="4 17" id="KW-0812">Transmembrane</keyword>
<comment type="catalytic activity">
    <reaction evidence="15">
        <text>L-aspartate(in) + L-glutamate(out) + H(+)(out) = L-aspartate(out) + L-glutamate(in) + H(+)(in)</text>
        <dbReference type="Rhea" id="RHEA:70783"/>
        <dbReference type="ChEBI" id="CHEBI:15378"/>
        <dbReference type="ChEBI" id="CHEBI:29985"/>
        <dbReference type="ChEBI" id="CHEBI:29991"/>
    </reaction>
</comment>
<evidence type="ECO:0000256" key="13">
    <source>
        <dbReference type="ARBA" id="ARBA00037019"/>
    </source>
</evidence>
<dbReference type="GO" id="GO:0015183">
    <property type="term" value="F:L-aspartate transmembrane transporter activity"/>
    <property type="evidence" value="ECO:0007669"/>
    <property type="project" value="TreeGrafter"/>
</dbReference>
<evidence type="ECO:0000256" key="5">
    <source>
        <dbReference type="ARBA" id="ARBA00022723"/>
    </source>
</evidence>
<dbReference type="GeneID" id="120055650"/>
<keyword evidence="10" id="KW-0007">Acetylation</keyword>
<proteinExistence type="inferred from homology"/>